<feature type="transmembrane region" description="Helical" evidence="10">
    <location>
        <begin position="396"/>
        <end position="417"/>
    </location>
</feature>
<dbReference type="PANTHER" id="PTHR12413">
    <property type="entry name" value="DOLICHYL GLYCOSYLTRANSFERASE"/>
    <property type="match status" value="1"/>
</dbReference>
<keyword evidence="12" id="KW-1185">Reference proteome</keyword>
<feature type="transmembrane region" description="Helical" evidence="10">
    <location>
        <begin position="529"/>
        <end position="550"/>
    </location>
</feature>
<evidence type="ECO:0000256" key="8">
    <source>
        <dbReference type="ARBA" id="ARBA00022989"/>
    </source>
</evidence>
<comment type="pathway">
    <text evidence="2 10">Protein modification; protein glycosylation.</text>
</comment>
<feature type="transmembrane region" description="Helical" evidence="10">
    <location>
        <begin position="51"/>
        <end position="73"/>
    </location>
</feature>
<reference evidence="11" key="1">
    <citation type="submission" date="2021-03" db="EMBL/GenBank/DDBJ databases">
        <authorList>
            <person name="Palmer J.M."/>
        </authorList>
    </citation>
    <scope>NUCLEOTIDE SEQUENCE</scope>
    <source>
        <strain evidence="11">ARV_011</strain>
    </source>
</reference>
<feature type="transmembrane region" description="Helical" evidence="10">
    <location>
        <begin position="362"/>
        <end position="384"/>
    </location>
</feature>
<dbReference type="InterPro" id="IPR004856">
    <property type="entry name" value="Glyco_trans_ALG6/ALG8"/>
</dbReference>
<feature type="transmembrane region" description="Helical" evidence="10">
    <location>
        <begin position="496"/>
        <end position="514"/>
    </location>
</feature>
<dbReference type="EMBL" id="JAHMUF010000004">
    <property type="protein sequence ID" value="KAG7195177.1"/>
    <property type="molecule type" value="Genomic_DNA"/>
</dbReference>
<keyword evidence="5 10" id="KW-0808">Transferase</keyword>
<organism evidence="11 12">
    <name type="scientific">Scheffersomyces spartinae</name>
    <dbReference type="NCBI Taxonomy" id="45513"/>
    <lineage>
        <taxon>Eukaryota</taxon>
        <taxon>Fungi</taxon>
        <taxon>Dikarya</taxon>
        <taxon>Ascomycota</taxon>
        <taxon>Saccharomycotina</taxon>
        <taxon>Pichiomycetes</taxon>
        <taxon>Debaryomycetaceae</taxon>
        <taxon>Scheffersomyces</taxon>
    </lineage>
</organism>
<evidence type="ECO:0000313" key="12">
    <source>
        <dbReference type="Proteomes" id="UP000790833"/>
    </source>
</evidence>
<evidence type="ECO:0000256" key="1">
    <source>
        <dbReference type="ARBA" id="ARBA00004477"/>
    </source>
</evidence>
<feature type="transmembrane region" description="Helical" evidence="10">
    <location>
        <begin position="152"/>
        <end position="174"/>
    </location>
</feature>
<dbReference type="GO" id="GO:0005789">
    <property type="term" value="C:endoplasmic reticulum membrane"/>
    <property type="evidence" value="ECO:0007669"/>
    <property type="project" value="UniProtKB-SubCell"/>
</dbReference>
<evidence type="ECO:0000313" key="11">
    <source>
        <dbReference type="EMBL" id="KAG7195177.1"/>
    </source>
</evidence>
<evidence type="ECO:0000256" key="6">
    <source>
        <dbReference type="ARBA" id="ARBA00022692"/>
    </source>
</evidence>
<dbReference type="Proteomes" id="UP000790833">
    <property type="component" value="Unassembled WGS sequence"/>
</dbReference>
<evidence type="ECO:0000256" key="9">
    <source>
        <dbReference type="ARBA" id="ARBA00023136"/>
    </source>
</evidence>
<gene>
    <name evidence="11" type="primary">ALG6</name>
    <name evidence="11" type="ORF">KQ657_003701</name>
</gene>
<sequence>MAAAGGAKPSSSKKSKKAVLNKSRKGNLHVFQDAPIYDLLKYFDRAPDQWAARYILIFSTIILKSAVGLGSYLGEGQLPIHGDFEAQRHWMEITNHLPVSQWYFFDLEYWGLDYPPLTAYHSYIFGKLGLFLNWSWFALNDSRGIENPGIKYFMRFLVIISDFIVYGPALIHVLSLIGKRFNMNRIDHIVFTAAFLCQPGLILIDNGHFQYNSVMLGLFLFAVAELIRENYILASIWFVLAINFKQMALYYAPFIFTYILANMFYNYYDVSKSYRQLIRSFNFAKVFLVGIAVLLTQVVLLLPFIWISFENGFTFDILRQIVIRVFPFQRGLFEDKVANFWCTTNLVIKYRELFTLPQLTRLLLLLTLASIIPPNLLIAWKLLMNKKFTKNSTHRIVILLLGFAITSWGFFLFSFQVHEKSVLVPLMPTLLLALTRDRFDLVLIQWIINVTSFSMYPLLKKDNLVLQYFTCLLVSNWIMGALNVKKNTLMIPKDSLFWKLIIVSSYVAMLTYHISDQFLAPPARYPDLWLILNTTISFAYFGIFWLWLLYRAYVLN</sequence>
<feature type="transmembrane region" description="Helical" evidence="10">
    <location>
        <begin position="248"/>
        <end position="265"/>
    </location>
</feature>
<evidence type="ECO:0000256" key="5">
    <source>
        <dbReference type="ARBA" id="ARBA00022679"/>
    </source>
</evidence>
<evidence type="ECO:0000256" key="4">
    <source>
        <dbReference type="ARBA" id="ARBA00022676"/>
    </source>
</evidence>
<accession>A0A9P7VC54</accession>
<name>A0A9P7VC54_9ASCO</name>
<proteinExistence type="inferred from homology"/>
<evidence type="ECO:0000256" key="3">
    <source>
        <dbReference type="ARBA" id="ARBA00008715"/>
    </source>
</evidence>
<dbReference type="PANTHER" id="PTHR12413:SF1">
    <property type="entry name" value="DOLICHYL PYROPHOSPHATE MAN9GLCNAC2 ALPHA-1,3-GLUCOSYLTRANSFERASE"/>
    <property type="match status" value="1"/>
</dbReference>
<dbReference type="Pfam" id="PF03155">
    <property type="entry name" value="Alg6_Alg8"/>
    <property type="match status" value="1"/>
</dbReference>
<comment type="similarity">
    <text evidence="3 10">Belongs to the ALG6/ALG8 glucosyltransferase family.</text>
</comment>
<comment type="caution">
    <text evidence="11">The sequence shown here is derived from an EMBL/GenBank/DDBJ whole genome shotgun (WGS) entry which is preliminary data.</text>
</comment>
<feature type="transmembrane region" description="Helical" evidence="10">
    <location>
        <begin position="216"/>
        <end position="242"/>
    </location>
</feature>
<evidence type="ECO:0000256" key="7">
    <source>
        <dbReference type="ARBA" id="ARBA00022824"/>
    </source>
</evidence>
<comment type="subcellular location">
    <subcellularLocation>
        <location evidence="1 10">Endoplasmic reticulum membrane</location>
        <topology evidence="1 10">Multi-pass membrane protein</topology>
    </subcellularLocation>
</comment>
<dbReference type="GO" id="GO:0042281">
    <property type="term" value="F:dolichyl pyrophosphate Man9GlcNAc2 alpha-1,3-glucosyltransferase activity"/>
    <property type="evidence" value="ECO:0007669"/>
    <property type="project" value="TreeGrafter"/>
</dbReference>
<evidence type="ECO:0000256" key="2">
    <source>
        <dbReference type="ARBA" id="ARBA00004922"/>
    </source>
</evidence>
<dbReference type="GeneID" id="66117075"/>
<keyword evidence="7 10" id="KW-0256">Endoplasmic reticulum</keyword>
<feature type="transmembrane region" description="Helical" evidence="10">
    <location>
        <begin position="286"/>
        <end position="309"/>
    </location>
</feature>
<evidence type="ECO:0000256" key="10">
    <source>
        <dbReference type="RuleBase" id="RU363110"/>
    </source>
</evidence>
<dbReference type="EC" id="2.4.1.-" evidence="10"/>
<dbReference type="RefSeq" id="XP_043050724.1">
    <property type="nucleotide sequence ID" value="XM_043194400.1"/>
</dbReference>
<keyword evidence="6 10" id="KW-0812">Transmembrane</keyword>
<keyword evidence="4 10" id="KW-0328">Glycosyltransferase</keyword>
<keyword evidence="9 10" id="KW-0472">Membrane</keyword>
<dbReference type="AlphaFoldDB" id="A0A9P7VC54"/>
<feature type="transmembrane region" description="Helical" evidence="10">
    <location>
        <begin position="120"/>
        <end position="140"/>
    </location>
</feature>
<dbReference type="OrthoDB" id="5589195at2759"/>
<feature type="transmembrane region" description="Helical" evidence="10">
    <location>
        <begin position="186"/>
        <end position="204"/>
    </location>
</feature>
<keyword evidence="8 10" id="KW-1133">Transmembrane helix</keyword>
<protein>
    <recommendedName>
        <fullName evidence="10">Alpha-1,3-glucosyltransferase</fullName>
        <ecNumber evidence="10">2.4.1.-</ecNumber>
    </recommendedName>
</protein>
<feature type="transmembrane region" description="Helical" evidence="10">
    <location>
        <begin position="465"/>
        <end position="484"/>
    </location>
</feature>